<reference evidence="1" key="1">
    <citation type="submission" date="2021-05" db="EMBL/GenBank/DDBJ databases">
        <authorList>
            <person name="Pan Q."/>
            <person name="Jouanno E."/>
            <person name="Zahm M."/>
            <person name="Klopp C."/>
            <person name="Cabau C."/>
            <person name="Louis A."/>
            <person name="Berthelot C."/>
            <person name="Parey E."/>
            <person name="Roest Crollius H."/>
            <person name="Montfort J."/>
            <person name="Robinson-Rechavi M."/>
            <person name="Bouchez O."/>
            <person name="Lampietro C."/>
            <person name="Lopez Roques C."/>
            <person name="Donnadieu C."/>
            <person name="Postlethwait J."/>
            <person name="Bobe J."/>
            <person name="Dillon D."/>
            <person name="Chandos A."/>
            <person name="von Hippel F."/>
            <person name="Guiguen Y."/>
        </authorList>
    </citation>
    <scope>NUCLEOTIDE SEQUENCE</scope>
    <source>
        <strain evidence="1">YG-Jan2019</strain>
    </source>
</reference>
<sequence length="91" mass="9745">MSRKASQNGPQEHPACSRFFWVKAGLIPQSSLHRPIHQSPRQSGGAAGSVIDSSQPLNMCQAHTRRSISLPLGASQPRPSRTATHPPGGKK</sequence>
<protein>
    <submittedName>
        <fullName evidence="1">Uncharacterized protein</fullName>
    </submittedName>
</protein>
<name>A0ACC2F3Z9_DALPE</name>
<gene>
    <name evidence="1" type="ORF">DPEC_G00346260</name>
</gene>
<accession>A0ACC2F3Z9</accession>
<comment type="caution">
    <text evidence="1">The sequence shown here is derived from an EMBL/GenBank/DDBJ whole genome shotgun (WGS) entry which is preliminary data.</text>
</comment>
<dbReference type="Proteomes" id="UP001157502">
    <property type="component" value="Chromosome 35"/>
</dbReference>
<organism evidence="1 2">
    <name type="scientific">Dallia pectoralis</name>
    <name type="common">Alaska blackfish</name>
    <dbReference type="NCBI Taxonomy" id="75939"/>
    <lineage>
        <taxon>Eukaryota</taxon>
        <taxon>Metazoa</taxon>
        <taxon>Chordata</taxon>
        <taxon>Craniata</taxon>
        <taxon>Vertebrata</taxon>
        <taxon>Euteleostomi</taxon>
        <taxon>Actinopterygii</taxon>
        <taxon>Neopterygii</taxon>
        <taxon>Teleostei</taxon>
        <taxon>Protacanthopterygii</taxon>
        <taxon>Esociformes</taxon>
        <taxon>Umbridae</taxon>
        <taxon>Dallia</taxon>
    </lineage>
</organism>
<dbReference type="EMBL" id="CM055762">
    <property type="protein sequence ID" value="KAJ7985997.1"/>
    <property type="molecule type" value="Genomic_DNA"/>
</dbReference>
<evidence type="ECO:0000313" key="2">
    <source>
        <dbReference type="Proteomes" id="UP001157502"/>
    </source>
</evidence>
<proteinExistence type="predicted"/>
<evidence type="ECO:0000313" key="1">
    <source>
        <dbReference type="EMBL" id="KAJ7985997.1"/>
    </source>
</evidence>
<keyword evidence="2" id="KW-1185">Reference proteome</keyword>